<dbReference type="EMBL" id="JBHUME010000005">
    <property type="protein sequence ID" value="MFD2611915.1"/>
    <property type="molecule type" value="Genomic_DNA"/>
</dbReference>
<dbReference type="InterPro" id="IPR025177">
    <property type="entry name" value="MciZ"/>
</dbReference>
<evidence type="ECO:0000313" key="2">
    <source>
        <dbReference type="Proteomes" id="UP001597541"/>
    </source>
</evidence>
<organism evidence="1 2">
    <name type="scientific">Paenibacillus gansuensis</name>
    <dbReference type="NCBI Taxonomy" id="306542"/>
    <lineage>
        <taxon>Bacteria</taxon>
        <taxon>Bacillati</taxon>
        <taxon>Bacillota</taxon>
        <taxon>Bacilli</taxon>
        <taxon>Bacillales</taxon>
        <taxon>Paenibacillaceae</taxon>
        <taxon>Paenibacillus</taxon>
    </lineage>
</organism>
<gene>
    <name evidence="1" type="primary">mciZ</name>
    <name evidence="1" type="ORF">ACFSUF_05690</name>
</gene>
<sequence length="65" mass="7129">MKIYVSGQHLSLSGKAWEIRHKLRTMNKQAGPGALLQDTLASLTSAPRAASIKHSPPTRIPLRKI</sequence>
<reference evidence="2" key="1">
    <citation type="journal article" date="2019" name="Int. J. Syst. Evol. Microbiol.">
        <title>The Global Catalogue of Microorganisms (GCM) 10K type strain sequencing project: providing services to taxonomists for standard genome sequencing and annotation.</title>
        <authorList>
            <consortium name="The Broad Institute Genomics Platform"/>
            <consortium name="The Broad Institute Genome Sequencing Center for Infectious Disease"/>
            <person name="Wu L."/>
            <person name="Ma J."/>
        </authorList>
    </citation>
    <scope>NUCLEOTIDE SEQUENCE [LARGE SCALE GENOMIC DNA]</scope>
    <source>
        <strain evidence="2">KCTC 3950</strain>
    </source>
</reference>
<proteinExistence type="predicted"/>
<protein>
    <submittedName>
        <fullName evidence="1">Z-ring formation inhibitor MciZ</fullName>
    </submittedName>
</protein>
<dbReference type="Proteomes" id="UP001597541">
    <property type="component" value="Unassembled WGS sequence"/>
</dbReference>
<comment type="caution">
    <text evidence="1">The sequence shown here is derived from an EMBL/GenBank/DDBJ whole genome shotgun (WGS) entry which is preliminary data.</text>
</comment>
<name>A0ABW5PBS9_9BACL</name>
<evidence type="ECO:0000313" key="1">
    <source>
        <dbReference type="EMBL" id="MFD2611915.1"/>
    </source>
</evidence>
<keyword evidence="2" id="KW-1185">Reference proteome</keyword>
<dbReference type="Pfam" id="PF13072">
    <property type="entry name" value="MciZ"/>
    <property type="match status" value="1"/>
</dbReference>
<accession>A0ABW5PBS9</accession>
<dbReference type="RefSeq" id="WP_377600992.1">
    <property type="nucleotide sequence ID" value="NZ_JBHUME010000005.1"/>
</dbReference>